<name>A0A0F9DT01_9ZZZZ</name>
<dbReference type="AlphaFoldDB" id="A0A0F9DT01"/>
<reference evidence="1" key="1">
    <citation type="journal article" date="2015" name="Nature">
        <title>Complex archaea that bridge the gap between prokaryotes and eukaryotes.</title>
        <authorList>
            <person name="Spang A."/>
            <person name="Saw J.H."/>
            <person name="Jorgensen S.L."/>
            <person name="Zaremba-Niedzwiedzka K."/>
            <person name="Martijn J."/>
            <person name="Lind A.E."/>
            <person name="van Eijk R."/>
            <person name="Schleper C."/>
            <person name="Guy L."/>
            <person name="Ettema T.J."/>
        </authorList>
    </citation>
    <scope>NUCLEOTIDE SEQUENCE</scope>
</reference>
<sequence length="137" mass="15631">IQEIEEALEDDYYFKPVSIHINDALKFLSDRKEPNYRNSVKESISAVESICQIITQNKNVTLGKALKRIEDHIKIHGALKNAFSQLYGYTSSEGGIRHALLDESNIDFEDAKFMLISCSAFINYLKVKISKANLKFK</sequence>
<gene>
    <name evidence="1" type="ORF">LCGC14_2160790</name>
</gene>
<evidence type="ECO:0000313" key="1">
    <source>
        <dbReference type="EMBL" id="KKL64859.1"/>
    </source>
</evidence>
<evidence type="ECO:0008006" key="2">
    <source>
        <dbReference type="Google" id="ProtNLM"/>
    </source>
</evidence>
<feature type="non-terminal residue" evidence="1">
    <location>
        <position position="1"/>
    </location>
</feature>
<protein>
    <recommendedName>
        <fullName evidence="2">Abortive infection protein-like C-terminal domain-containing protein</fullName>
    </recommendedName>
</protein>
<dbReference type="EMBL" id="LAZR01027717">
    <property type="protein sequence ID" value="KKL64859.1"/>
    <property type="molecule type" value="Genomic_DNA"/>
</dbReference>
<organism evidence="1">
    <name type="scientific">marine sediment metagenome</name>
    <dbReference type="NCBI Taxonomy" id="412755"/>
    <lineage>
        <taxon>unclassified sequences</taxon>
        <taxon>metagenomes</taxon>
        <taxon>ecological metagenomes</taxon>
    </lineage>
</organism>
<comment type="caution">
    <text evidence="1">The sequence shown here is derived from an EMBL/GenBank/DDBJ whole genome shotgun (WGS) entry which is preliminary data.</text>
</comment>
<accession>A0A0F9DT01</accession>
<proteinExistence type="predicted"/>